<dbReference type="EMBL" id="CP012900">
    <property type="protein sequence ID" value="ALJ27546.1"/>
    <property type="molecule type" value="Genomic_DNA"/>
</dbReference>
<dbReference type="SUPFAM" id="SSF48452">
    <property type="entry name" value="TPR-like"/>
    <property type="match status" value="1"/>
</dbReference>
<dbReference type="Gene3D" id="1.25.40.10">
    <property type="entry name" value="Tetratricopeptide repeat domain"/>
    <property type="match status" value="1"/>
</dbReference>
<dbReference type="KEGG" id="sacz:AOT14_11350"/>
<name>A0A0S1AXT0_9GAMM</name>
<organism evidence="2 3">
    <name type="scientific">Stenotrophomonas acidaminiphila</name>
    <dbReference type="NCBI Taxonomy" id="128780"/>
    <lineage>
        <taxon>Bacteria</taxon>
        <taxon>Pseudomonadati</taxon>
        <taxon>Pseudomonadota</taxon>
        <taxon>Gammaproteobacteria</taxon>
        <taxon>Lysobacterales</taxon>
        <taxon>Lysobacteraceae</taxon>
        <taxon>Stenotrophomonas</taxon>
    </lineage>
</organism>
<accession>A0A0S1AXT0</accession>
<protein>
    <submittedName>
        <fullName evidence="2">Transmembrane protein</fullName>
    </submittedName>
</protein>
<keyword evidence="3" id="KW-1185">Reference proteome</keyword>
<dbReference type="PATRIC" id="fig|128780.6.peg.1133"/>
<gene>
    <name evidence="2" type="ORF">AOT14_11350</name>
</gene>
<dbReference type="Proteomes" id="UP000061010">
    <property type="component" value="Chromosome"/>
</dbReference>
<evidence type="ECO:0000313" key="3">
    <source>
        <dbReference type="Proteomes" id="UP000061010"/>
    </source>
</evidence>
<keyword evidence="2" id="KW-0812">Transmembrane</keyword>
<dbReference type="AlphaFoldDB" id="A0A0S1AXT0"/>
<keyword evidence="2" id="KW-0472">Membrane</keyword>
<keyword evidence="1" id="KW-0175">Coiled coil</keyword>
<evidence type="ECO:0000256" key="1">
    <source>
        <dbReference type="SAM" id="Coils"/>
    </source>
</evidence>
<proteinExistence type="predicted"/>
<dbReference type="InterPro" id="IPR011990">
    <property type="entry name" value="TPR-like_helical_dom_sf"/>
</dbReference>
<feature type="coiled-coil region" evidence="1">
    <location>
        <begin position="344"/>
        <end position="371"/>
    </location>
</feature>
<evidence type="ECO:0000313" key="2">
    <source>
        <dbReference type="EMBL" id="ALJ27546.1"/>
    </source>
</evidence>
<dbReference type="OrthoDB" id="5935824at2"/>
<sequence length="515" mass="55597">MHKAHSRLPRWLSLPVGRAHLYARWWVARGWDSPRAWRSIAIGLVLLALLLTVFRQPLANLLWPETKIQRLLDDGHRALRQGHLSAADGSGARELFEAAAALDPDRGDARDALADTGRAALEQARLQLAAGDVPATRAALELARQLQVPQGELDAIASGLHRRVREPDSVEDLLRRAEAAQAQGRLDAGADSALPLYQRVLAVRPDHLRALQGRDDALSDLLAEAVSAAQRDQTQVAAALLQRVQGYDPGHAELPAARAALNAALDRRRAQAARDLARGRLRQAADGYALVLAAGDDPVARQGLRQVARAWAGEAARLAGDFHFEQARQALEQARALAPGSPEVAAAEQALQRAQGARRALETRMPAAERERQVRVLLAQMDSAASHGQWLLPPGASAYDRFKAAQALAPGDARVKQAGARILPAARDCLDRHLQGNRLQAARTCLDAWQALAPGDPLLPAARRRLAQRWLAVGSERLGAGDVAFASRALEQARALDAATPELPAFAERLGNARR</sequence>
<reference evidence="2 3" key="1">
    <citation type="journal article" date="2015" name="Genome Announc.">
        <title>Complete Genome Sequencing of Stenotrophomonas acidaminiphila ZAC14D2_NAIMI4_2, a Multidrug-Resistant Strain Isolated from Sediments of a Polluted River in Mexico, Uncovers New Antibiotic Resistance Genes and a Novel Class-II Lasso Peptide Biosynthesis Gene Cluster.</title>
        <authorList>
            <person name="Vinuesa P."/>
            <person name="Ochoa-Sanchez L.E."/>
        </authorList>
    </citation>
    <scope>NUCLEOTIDE SEQUENCE [LARGE SCALE GENOMIC DNA]</scope>
    <source>
        <strain evidence="2 3">ZAC14D2_NAIMI4_2</strain>
    </source>
</reference>